<gene>
    <name evidence="2" type="ORF">Poli38472_013384</name>
</gene>
<protein>
    <submittedName>
        <fullName evidence="2">Uncharacterized protein</fullName>
    </submittedName>
</protein>
<dbReference type="EMBL" id="SPLM01000113">
    <property type="protein sequence ID" value="TMW57910.1"/>
    <property type="molecule type" value="Genomic_DNA"/>
</dbReference>
<organism evidence="2 3">
    <name type="scientific">Pythium oligandrum</name>
    <name type="common">Mycoparasitic fungus</name>
    <dbReference type="NCBI Taxonomy" id="41045"/>
    <lineage>
        <taxon>Eukaryota</taxon>
        <taxon>Sar</taxon>
        <taxon>Stramenopiles</taxon>
        <taxon>Oomycota</taxon>
        <taxon>Peronosporomycetes</taxon>
        <taxon>Pythiales</taxon>
        <taxon>Pythiaceae</taxon>
        <taxon>Pythium</taxon>
    </lineage>
</organism>
<evidence type="ECO:0000313" key="3">
    <source>
        <dbReference type="Proteomes" id="UP000794436"/>
    </source>
</evidence>
<dbReference type="AlphaFoldDB" id="A0A8K1C7K4"/>
<dbReference type="OrthoDB" id="148089at2759"/>
<evidence type="ECO:0000313" key="2">
    <source>
        <dbReference type="EMBL" id="TMW57910.1"/>
    </source>
</evidence>
<comment type="caution">
    <text evidence="2">The sequence shown here is derived from an EMBL/GenBank/DDBJ whole genome shotgun (WGS) entry which is preliminary data.</text>
</comment>
<evidence type="ECO:0000256" key="1">
    <source>
        <dbReference type="SAM" id="Coils"/>
    </source>
</evidence>
<accession>A0A8K1C7K4</accession>
<dbReference type="Proteomes" id="UP000794436">
    <property type="component" value="Unassembled WGS sequence"/>
</dbReference>
<keyword evidence="1" id="KW-0175">Coiled coil</keyword>
<sequence>MWGSPEPSIPSLAPVAAPLTEAEKVVRQRLHVKRTYYRKLNQLQTLRDQVRQLEGEYEQLIGQKRLQEAVALLTDGSNGHLEDPLQTKMEQYTELLDVKERLRKQNDAMRDVLEEFEHYAHKLQKWMEVDDVSAGSSGDELVSAERVPDFTARLSTIVIPRLRTPITVNVCHEIARRTFEEMQIFRQSHGFLSTGMSVFGWRDKRLRDGDRVKFSLKKLFHGYPALTLSLHTWNVMSSARQFPTLYSASLNVKMFTVQHVDEDNVICFRVIPSPDGLTLIKSLFLIARFATQDGLVVLLRSIDQSLLAPYQNPPGVREQWVDYYTWVTFDRAGDQGQHCQIDFGGEIKSTAVVGSDAWMLEVLLVALRWENRVIGPVFSIQQSEEDEEMS</sequence>
<keyword evidence="3" id="KW-1185">Reference proteome</keyword>
<feature type="coiled-coil region" evidence="1">
    <location>
        <begin position="36"/>
        <end position="119"/>
    </location>
</feature>
<proteinExistence type="predicted"/>
<reference evidence="2" key="1">
    <citation type="submission" date="2019-03" db="EMBL/GenBank/DDBJ databases">
        <title>Long read genome sequence of the mycoparasitic Pythium oligandrum ATCC 38472 isolated from sugarbeet rhizosphere.</title>
        <authorList>
            <person name="Gaulin E."/>
        </authorList>
    </citation>
    <scope>NUCLEOTIDE SEQUENCE</scope>
    <source>
        <strain evidence="2">ATCC 38472_TT</strain>
    </source>
</reference>
<name>A0A8K1C7K4_PYTOL</name>